<keyword evidence="1" id="KW-0472">Membrane</keyword>
<feature type="transmembrane region" description="Helical" evidence="1">
    <location>
        <begin position="138"/>
        <end position="167"/>
    </location>
</feature>
<keyword evidence="1" id="KW-0812">Transmembrane</keyword>
<evidence type="ECO:0000313" key="2">
    <source>
        <dbReference type="EMBL" id="MFD2753273.1"/>
    </source>
</evidence>
<accession>A0ABW5UJ08</accession>
<feature type="transmembrane region" description="Helical" evidence="1">
    <location>
        <begin position="339"/>
        <end position="360"/>
    </location>
</feature>
<sequence length="378" mass="41589">MTNTSLRRWSWIHKWSSLVCTTFMLLLCLTGLPLIFHHEIQELTSTAVPARHHPTGAQRASLDAVLATAQARHPGLFPMYVSREEDDDSFWYVSLAPRLEETEKFEVLAIDAYTAQVLPSPDFYSGFMYWMTRLHVDLFAGLPGMLFLGAMGLLLLAALVSGVVLYAPFMGKLPFGAVRRGRSARLRWLDLHNALGICTLAWLFVVGATGVVNTLAQPALNYWQEHHLKPWLSRHAGGRPPTAAERSPLDAAVRAAMATEPGMTLSYLAFPGVLAGTPMHYTIYMRGSSALTAKLYQPVLVNARSGAVEGSVAPPWYLKTLYLSQPLHFGDYAGMPLKLLWAVLDVLCIAVLGSGLYLWLRKPAMRPAAMAAARKAAA</sequence>
<dbReference type="PANTHER" id="PTHR34219:SF3">
    <property type="entry name" value="BLL7967 PROTEIN"/>
    <property type="match status" value="1"/>
</dbReference>
<name>A0ABW5UJ08_9BURK</name>
<dbReference type="PANTHER" id="PTHR34219">
    <property type="entry name" value="IRON-REGULATED INNER MEMBRANE PROTEIN-RELATED"/>
    <property type="match status" value="1"/>
</dbReference>
<organism evidence="2 3">
    <name type="scientific">Comamonas terrae</name>
    <dbReference type="NCBI Taxonomy" id="673548"/>
    <lineage>
        <taxon>Bacteria</taxon>
        <taxon>Pseudomonadati</taxon>
        <taxon>Pseudomonadota</taxon>
        <taxon>Betaproteobacteria</taxon>
        <taxon>Burkholderiales</taxon>
        <taxon>Comamonadaceae</taxon>
        <taxon>Comamonas</taxon>
    </lineage>
</organism>
<dbReference type="RefSeq" id="WP_066480186.1">
    <property type="nucleotide sequence ID" value="NZ_BCNT01000011.1"/>
</dbReference>
<protein>
    <submittedName>
        <fullName evidence="2">PepSY-associated TM helix domain-containing protein</fullName>
    </submittedName>
</protein>
<dbReference type="InterPro" id="IPR005625">
    <property type="entry name" value="PepSY-ass_TM"/>
</dbReference>
<dbReference type="Proteomes" id="UP001597463">
    <property type="component" value="Unassembled WGS sequence"/>
</dbReference>
<evidence type="ECO:0000313" key="3">
    <source>
        <dbReference type="Proteomes" id="UP001597463"/>
    </source>
</evidence>
<feature type="transmembrane region" description="Helical" evidence="1">
    <location>
        <begin position="12"/>
        <end position="36"/>
    </location>
</feature>
<comment type="caution">
    <text evidence="2">The sequence shown here is derived from an EMBL/GenBank/DDBJ whole genome shotgun (WGS) entry which is preliminary data.</text>
</comment>
<evidence type="ECO:0000256" key="1">
    <source>
        <dbReference type="SAM" id="Phobius"/>
    </source>
</evidence>
<reference evidence="3" key="1">
    <citation type="journal article" date="2019" name="Int. J. Syst. Evol. Microbiol.">
        <title>The Global Catalogue of Microorganisms (GCM) 10K type strain sequencing project: providing services to taxonomists for standard genome sequencing and annotation.</title>
        <authorList>
            <consortium name="The Broad Institute Genomics Platform"/>
            <consortium name="The Broad Institute Genome Sequencing Center for Infectious Disease"/>
            <person name="Wu L."/>
            <person name="Ma J."/>
        </authorList>
    </citation>
    <scope>NUCLEOTIDE SEQUENCE [LARGE SCALE GENOMIC DNA]</scope>
    <source>
        <strain evidence="3">TISTR 1906</strain>
    </source>
</reference>
<proteinExistence type="predicted"/>
<gene>
    <name evidence="2" type="ORF">ACFSW6_04170</name>
</gene>
<dbReference type="Pfam" id="PF03929">
    <property type="entry name" value="PepSY_TM"/>
    <property type="match status" value="1"/>
</dbReference>
<dbReference type="EMBL" id="JBHUMV010000002">
    <property type="protein sequence ID" value="MFD2753273.1"/>
    <property type="molecule type" value="Genomic_DNA"/>
</dbReference>
<feature type="transmembrane region" description="Helical" evidence="1">
    <location>
        <begin position="188"/>
        <end position="212"/>
    </location>
</feature>
<keyword evidence="3" id="KW-1185">Reference proteome</keyword>
<keyword evidence="1" id="KW-1133">Transmembrane helix</keyword>